<dbReference type="SUPFAM" id="SSF51735">
    <property type="entry name" value="NAD(P)-binding Rossmann-fold domains"/>
    <property type="match status" value="1"/>
</dbReference>
<dbReference type="InterPro" id="IPR036291">
    <property type="entry name" value="NAD(P)-bd_dom_sf"/>
</dbReference>
<dbReference type="PANTHER" id="PTHR24321:SF8">
    <property type="entry name" value="ESTRADIOL 17-BETA-DEHYDROGENASE 8-RELATED"/>
    <property type="match status" value="1"/>
</dbReference>
<sequence length="253" mass="26524">MGILDGRVAILTGAAGGIGRGCARRFAEEGASLILADISSDGLKGITEELDSAGFQAVPVVCDVAQEAQIDEVVNTAIREFGRIDILANIAQGGIADMEYLAETSASQLLDAYTTGPLQSMLFMQKCLPHMKERGYGRIINTASHLALRGDPGFAAYEMAKGAIMALTRTASQEWGRLGIVTNTFLPVIRTPAYDLGEQLKAAAEMIEASNPTGRFGTAYEDCAPVVAFLASESSGYLNGQAIGVDGGLTLIA</sequence>
<proteinExistence type="inferred from homology"/>
<evidence type="ECO:0000313" key="3">
    <source>
        <dbReference type="EMBL" id="GAA4724225.1"/>
    </source>
</evidence>
<dbReference type="Pfam" id="PF13561">
    <property type="entry name" value="adh_short_C2"/>
    <property type="match status" value="1"/>
</dbReference>
<evidence type="ECO:0000256" key="2">
    <source>
        <dbReference type="ARBA" id="ARBA00023002"/>
    </source>
</evidence>
<dbReference type="EMBL" id="BAABKN010000004">
    <property type="protein sequence ID" value="GAA4724225.1"/>
    <property type="molecule type" value="Genomic_DNA"/>
</dbReference>
<organism evidence="3 4">
    <name type="scientific">Nocardioides endophyticus</name>
    <dbReference type="NCBI Taxonomy" id="1353775"/>
    <lineage>
        <taxon>Bacteria</taxon>
        <taxon>Bacillati</taxon>
        <taxon>Actinomycetota</taxon>
        <taxon>Actinomycetes</taxon>
        <taxon>Propionibacteriales</taxon>
        <taxon>Nocardioidaceae</taxon>
        <taxon>Nocardioides</taxon>
    </lineage>
</organism>
<protein>
    <submittedName>
        <fullName evidence="3">3-oxoacyl-ACP reductase FabG</fullName>
    </submittedName>
</protein>
<keyword evidence="2" id="KW-0560">Oxidoreductase</keyword>
<keyword evidence="4" id="KW-1185">Reference proteome</keyword>
<dbReference type="PANTHER" id="PTHR24321">
    <property type="entry name" value="DEHYDROGENASES, SHORT CHAIN"/>
    <property type="match status" value="1"/>
</dbReference>
<reference evidence="4" key="1">
    <citation type="journal article" date="2019" name="Int. J. Syst. Evol. Microbiol.">
        <title>The Global Catalogue of Microorganisms (GCM) 10K type strain sequencing project: providing services to taxonomists for standard genome sequencing and annotation.</title>
        <authorList>
            <consortium name="The Broad Institute Genomics Platform"/>
            <consortium name="The Broad Institute Genome Sequencing Center for Infectious Disease"/>
            <person name="Wu L."/>
            <person name="Ma J."/>
        </authorList>
    </citation>
    <scope>NUCLEOTIDE SEQUENCE [LARGE SCALE GENOMIC DNA]</scope>
    <source>
        <strain evidence="4">JCM 18532</strain>
    </source>
</reference>
<dbReference type="PRINTS" id="PR00081">
    <property type="entry name" value="GDHRDH"/>
</dbReference>
<comment type="similarity">
    <text evidence="1">Belongs to the short-chain dehydrogenases/reductases (SDR) family.</text>
</comment>
<dbReference type="Proteomes" id="UP001499882">
    <property type="component" value="Unassembled WGS sequence"/>
</dbReference>
<comment type="caution">
    <text evidence="3">The sequence shown here is derived from an EMBL/GenBank/DDBJ whole genome shotgun (WGS) entry which is preliminary data.</text>
</comment>
<accession>A0ABP8YBZ9</accession>
<name>A0ABP8YBZ9_9ACTN</name>
<evidence type="ECO:0000256" key="1">
    <source>
        <dbReference type="ARBA" id="ARBA00006484"/>
    </source>
</evidence>
<evidence type="ECO:0000313" key="4">
    <source>
        <dbReference type="Proteomes" id="UP001499882"/>
    </source>
</evidence>
<dbReference type="RefSeq" id="WP_345524774.1">
    <property type="nucleotide sequence ID" value="NZ_BAABKN010000004.1"/>
</dbReference>
<dbReference type="CDD" id="cd05233">
    <property type="entry name" value="SDR_c"/>
    <property type="match status" value="1"/>
</dbReference>
<gene>
    <name evidence="3" type="primary">fabG_1</name>
    <name evidence="3" type="ORF">GCM10023350_03170</name>
</gene>
<dbReference type="InterPro" id="IPR002347">
    <property type="entry name" value="SDR_fam"/>
</dbReference>
<dbReference type="Gene3D" id="3.40.50.720">
    <property type="entry name" value="NAD(P)-binding Rossmann-like Domain"/>
    <property type="match status" value="1"/>
</dbReference>